<name>A0A1H0IV30_HALAD</name>
<organism evidence="1 2">
    <name type="scientific">Halobacillus aidingensis</name>
    <dbReference type="NCBI Taxonomy" id="240303"/>
    <lineage>
        <taxon>Bacteria</taxon>
        <taxon>Bacillati</taxon>
        <taxon>Bacillota</taxon>
        <taxon>Bacilli</taxon>
        <taxon>Bacillales</taxon>
        <taxon>Bacillaceae</taxon>
        <taxon>Halobacillus</taxon>
    </lineage>
</organism>
<dbReference type="STRING" id="240303.SAMN05421677_104198"/>
<proteinExistence type="predicted"/>
<evidence type="ECO:0000313" key="1">
    <source>
        <dbReference type="EMBL" id="SDO35356.1"/>
    </source>
</evidence>
<protein>
    <submittedName>
        <fullName evidence="1">Uncharacterized protein</fullName>
    </submittedName>
</protein>
<keyword evidence="2" id="KW-1185">Reference proteome</keyword>
<accession>A0A1H0IV30</accession>
<evidence type="ECO:0000313" key="2">
    <source>
        <dbReference type="Proteomes" id="UP000198860"/>
    </source>
</evidence>
<dbReference type="RefSeq" id="WP_167356018.1">
    <property type="nucleotide sequence ID" value="NZ_FNIZ01000004.1"/>
</dbReference>
<dbReference type="EMBL" id="FNIZ01000004">
    <property type="protein sequence ID" value="SDO35356.1"/>
    <property type="molecule type" value="Genomic_DNA"/>
</dbReference>
<sequence>MVDAFLEFMLGPMRSIGDVYFENQMIFNSIIVGGACLKIMNKRSPGSEPVDDTENM</sequence>
<gene>
    <name evidence="1" type="ORF">SAMN05421677_104198</name>
</gene>
<reference evidence="2" key="1">
    <citation type="submission" date="2016-10" db="EMBL/GenBank/DDBJ databases">
        <authorList>
            <person name="Varghese N."/>
            <person name="Submissions S."/>
        </authorList>
    </citation>
    <scope>NUCLEOTIDE SEQUENCE [LARGE SCALE GENOMIC DNA]</scope>
    <source>
        <strain evidence="2">CGMCC 1.3703</strain>
    </source>
</reference>
<dbReference type="Proteomes" id="UP000198860">
    <property type="component" value="Unassembled WGS sequence"/>
</dbReference>
<dbReference type="AlphaFoldDB" id="A0A1H0IV30"/>